<proteinExistence type="predicted"/>
<organism evidence="2 3">
    <name type="scientific">Streptomyces lunalinharesii</name>
    <dbReference type="NCBI Taxonomy" id="333384"/>
    <lineage>
        <taxon>Bacteria</taxon>
        <taxon>Bacillati</taxon>
        <taxon>Actinomycetota</taxon>
        <taxon>Actinomycetes</taxon>
        <taxon>Kitasatosporales</taxon>
        <taxon>Streptomycetaceae</taxon>
        <taxon>Streptomyces</taxon>
    </lineage>
</organism>
<protein>
    <recommendedName>
        <fullName evidence="4">Lipoprotein</fullName>
    </recommendedName>
</protein>
<evidence type="ECO:0008006" key="4">
    <source>
        <dbReference type="Google" id="ProtNLM"/>
    </source>
</evidence>
<dbReference type="EMBL" id="BAAARK010000054">
    <property type="protein sequence ID" value="GAA2691101.1"/>
    <property type="molecule type" value="Genomic_DNA"/>
</dbReference>
<reference evidence="2 3" key="1">
    <citation type="journal article" date="2019" name="Int. J. Syst. Evol. Microbiol.">
        <title>The Global Catalogue of Microorganisms (GCM) 10K type strain sequencing project: providing services to taxonomists for standard genome sequencing and annotation.</title>
        <authorList>
            <consortium name="The Broad Institute Genomics Platform"/>
            <consortium name="The Broad Institute Genome Sequencing Center for Infectious Disease"/>
            <person name="Wu L."/>
            <person name="Ma J."/>
        </authorList>
    </citation>
    <scope>NUCLEOTIDE SEQUENCE [LARGE SCALE GENOMIC DNA]</scope>
    <source>
        <strain evidence="2 3">JCM 16374</strain>
    </source>
</reference>
<name>A0ABN3T1I4_9ACTN</name>
<dbReference type="Proteomes" id="UP001500994">
    <property type="component" value="Unassembled WGS sequence"/>
</dbReference>
<evidence type="ECO:0000256" key="1">
    <source>
        <dbReference type="SAM" id="MobiDB-lite"/>
    </source>
</evidence>
<accession>A0ABN3T1I4</accession>
<evidence type="ECO:0000313" key="2">
    <source>
        <dbReference type="EMBL" id="GAA2691101.1"/>
    </source>
</evidence>
<evidence type="ECO:0000313" key="3">
    <source>
        <dbReference type="Proteomes" id="UP001500994"/>
    </source>
</evidence>
<comment type="caution">
    <text evidence="2">The sequence shown here is derived from an EMBL/GenBank/DDBJ whole genome shotgun (WGS) entry which is preliminary data.</text>
</comment>
<keyword evidence="3" id="KW-1185">Reference proteome</keyword>
<sequence>MATMARKAQAERIRRRLRSSTVVLGGMGALAAALTSCGSEPDKRCVDPKSYDSALGYRVLSSAQCSSTKGSSTTSGRWYYGSGGSGRHVEGGTFSKSQAVDRGGFGCAGPGSRHGSSGG</sequence>
<gene>
    <name evidence="2" type="ORF">GCM10009864_76710</name>
</gene>
<feature type="region of interest" description="Disordered" evidence="1">
    <location>
        <begin position="90"/>
        <end position="119"/>
    </location>
</feature>